<dbReference type="PANTHER" id="PTHR45672">
    <property type="entry name" value="PROTEIN DISULFIDE-ISOMERASE C17H9.14C-RELATED"/>
    <property type="match status" value="1"/>
</dbReference>
<sequence length="154" mass="17130">MPTLALTRQTFEEAVSRSHIALVKFWTDWCGVCTHFAPVYEESSNLHPDIVFGTVDAEAERPLAATARVSAYPTTLGFREGLLVYSYAGYLNSAELEDVVQQIMWLDMDQVRQNLADRLQTVTPPPPEPVGVGPRGAGLARGPARYGWPRLRTR</sequence>
<dbReference type="InterPro" id="IPR013766">
    <property type="entry name" value="Thioredoxin_domain"/>
</dbReference>
<evidence type="ECO:0000313" key="3">
    <source>
        <dbReference type="Proteomes" id="UP000500953"/>
    </source>
</evidence>
<dbReference type="GO" id="GO:0003756">
    <property type="term" value="F:protein disulfide isomerase activity"/>
    <property type="evidence" value="ECO:0007669"/>
    <property type="project" value="TreeGrafter"/>
</dbReference>
<dbReference type="GO" id="GO:0006457">
    <property type="term" value="P:protein folding"/>
    <property type="evidence" value="ECO:0007669"/>
    <property type="project" value="TreeGrafter"/>
</dbReference>
<gene>
    <name evidence="2" type="ORF">F6W96_10375</name>
</gene>
<evidence type="ECO:0000313" key="2">
    <source>
        <dbReference type="EMBL" id="QIS18634.1"/>
    </source>
</evidence>
<dbReference type="EMBL" id="CP046173">
    <property type="protein sequence ID" value="QIS18634.1"/>
    <property type="molecule type" value="Genomic_DNA"/>
</dbReference>
<dbReference type="Pfam" id="PF00085">
    <property type="entry name" value="Thioredoxin"/>
    <property type="match status" value="1"/>
</dbReference>
<name>A0A6G9YZJ0_9NOCA</name>
<dbReference type="PROSITE" id="PS51352">
    <property type="entry name" value="THIOREDOXIN_2"/>
    <property type="match status" value="1"/>
</dbReference>
<dbReference type="CDD" id="cd02947">
    <property type="entry name" value="TRX_family"/>
    <property type="match status" value="1"/>
</dbReference>
<dbReference type="SUPFAM" id="SSF52833">
    <property type="entry name" value="Thioredoxin-like"/>
    <property type="match status" value="1"/>
</dbReference>
<evidence type="ECO:0000259" key="1">
    <source>
        <dbReference type="PROSITE" id="PS51352"/>
    </source>
</evidence>
<organism evidence="2 3">
    <name type="scientific">Nocardia terpenica</name>
    <dbReference type="NCBI Taxonomy" id="455432"/>
    <lineage>
        <taxon>Bacteria</taxon>
        <taxon>Bacillati</taxon>
        <taxon>Actinomycetota</taxon>
        <taxon>Actinomycetes</taxon>
        <taxon>Mycobacteriales</taxon>
        <taxon>Nocardiaceae</taxon>
        <taxon>Nocardia</taxon>
    </lineage>
</organism>
<dbReference type="AlphaFoldDB" id="A0A6G9YZJ0"/>
<dbReference type="InterPro" id="IPR051063">
    <property type="entry name" value="PDI"/>
</dbReference>
<dbReference type="Proteomes" id="UP000500953">
    <property type="component" value="Chromosome"/>
</dbReference>
<dbReference type="Gene3D" id="3.40.30.10">
    <property type="entry name" value="Glutaredoxin"/>
    <property type="match status" value="1"/>
</dbReference>
<accession>A0A6G9YZJ0</accession>
<protein>
    <submittedName>
        <fullName evidence="2">Thiol reductase thioredoxin</fullName>
    </submittedName>
</protein>
<dbReference type="RefSeq" id="WP_167485958.1">
    <property type="nucleotide sequence ID" value="NZ_CP046173.1"/>
</dbReference>
<feature type="domain" description="Thioredoxin" evidence="1">
    <location>
        <begin position="1"/>
        <end position="105"/>
    </location>
</feature>
<proteinExistence type="predicted"/>
<reference evidence="2 3" key="1">
    <citation type="journal article" date="2019" name="ACS Chem. Biol.">
        <title>Identification and Mobilization of a Cryptic Antibiotic Biosynthesis Gene Locus from a Human-Pathogenic Nocardia Isolate.</title>
        <authorList>
            <person name="Herisse M."/>
            <person name="Ishida K."/>
            <person name="Porter J.L."/>
            <person name="Howden B."/>
            <person name="Hertweck C."/>
            <person name="Stinear T.P."/>
            <person name="Pidot S.J."/>
        </authorList>
    </citation>
    <scope>NUCLEOTIDE SEQUENCE [LARGE SCALE GENOMIC DNA]</scope>
    <source>
        <strain evidence="2 3">AUSMDU00012715</strain>
    </source>
</reference>
<dbReference type="InterPro" id="IPR036249">
    <property type="entry name" value="Thioredoxin-like_sf"/>
</dbReference>